<evidence type="ECO:0000313" key="2">
    <source>
        <dbReference type="EMBL" id="GAA4018316.1"/>
    </source>
</evidence>
<gene>
    <name evidence="2" type="ORF">GCM10022384_70480</name>
</gene>
<dbReference type="Proteomes" id="UP001500034">
    <property type="component" value="Unassembled WGS sequence"/>
</dbReference>
<dbReference type="InterPro" id="IPR000477">
    <property type="entry name" value="RT_dom"/>
</dbReference>
<dbReference type="InterPro" id="IPR013597">
    <property type="entry name" value="Mat_intron_G2"/>
</dbReference>
<evidence type="ECO:0000313" key="3">
    <source>
        <dbReference type="Proteomes" id="UP001500034"/>
    </source>
</evidence>
<sequence length="292" mass="34000">MCHSRAAAEQVKASLTAWLEPRGLRFNEDKTRIVHVEDGFSFLGFDIRRRVDRQGSGKLLITPSKESVKRFRKRLTADVRSMHGANAAAVVFRLNPVIRGWSAYYRSVVSGRVFTGLDHHVWHLTYRWARRSHPNKSRGWVATRYFGKFHKSRQDRWVFGDRDSGAYLTKFAWTKIVRHVPVHGGASPDDPALAEYWTERRRKKKAPPVDEHTARLLRSQGGRCPACGEFLLHAEHEPRSPREWEQWFMTVRRVLAKQHIVEQVDGQDRTFYRLLHAHCRRQILAGKAVHQP</sequence>
<accession>A0ABP7SYL8</accession>
<reference evidence="3" key="1">
    <citation type="journal article" date="2019" name="Int. J. Syst. Evol. Microbiol.">
        <title>The Global Catalogue of Microorganisms (GCM) 10K type strain sequencing project: providing services to taxonomists for standard genome sequencing and annotation.</title>
        <authorList>
            <consortium name="The Broad Institute Genomics Platform"/>
            <consortium name="The Broad Institute Genome Sequencing Center for Infectious Disease"/>
            <person name="Wu L."/>
            <person name="Ma J."/>
        </authorList>
    </citation>
    <scope>NUCLEOTIDE SEQUENCE [LARGE SCALE GENOMIC DNA]</scope>
    <source>
        <strain evidence="3">JCM 17027</strain>
    </source>
</reference>
<name>A0ABP7SYL8_9ACTN</name>
<evidence type="ECO:0000259" key="1">
    <source>
        <dbReference type="PROSITE" id="PS50878"/>
    </source>
</evidence>
<keyword evidence="3" id="KW-1185">Reference proteome</keyword>
<comment type="caution">
    <text evidence="2">The sequence shown here is derived from an EMBL/GenBank/DDBJ whole genome shotgun (WGS) entry which is preliminary data.</text>
</comment>
<dbReference type="PROSITE" id="PS50878">
    <property type="entry name" value="RT_POL"/>
    <property type="match status" value="1"/>
</dbReference>
<protein>
    <recommendedName>
        <fullName evidence="1">Reverse transcriptase domain-containing protein</fullName>
    </recommendedName>
</protein>
<dbReference type="PANTHER" id="PTHR34047:SF8">
    <property type="entry name" value="PROTEIN YKFC"/>
    <property type="match status" value="1"/>
</dbReference>
<dbReference type="PANTHER" id="PTHR34047">
    <property type="entry name" value="NUCLEAR INTRON MATURASE 1, MITOCHONDRIAL-RELATED"/>
    <property type="match status" value="1"/>
</dbReference>
<organism evidence="2 3">
    <name type="scientific">Streptomyces marokkonensis</name>
    <dbReference type="NCBI Taxonomy" id="324855"/>
    <lineage>
        <taxon>Bacteria</taxon>
        <taxon>Bacillati</taxon>
        <taxon>Actinomycetota</taxon>
        <taxon>Actinomycetes</taxon>
        <taxon>Kitasatosporales</taxon>
        <taxon>Streptomycetaceae</taxon>
        <taxon>Streptomyces</taxon>
    </lineage>
</organism>
<dbReference type="EMBL" id="BAABCQ010000336">
    <property type="protein sequence ID" value="GAA4018316.1"/>
    <property type="molecule type" value="Genomic_DNA"/>
</dbReference>
<feature type="domain" description="Reverse transcriptase" evidence="1">
    <location>
        <begin position="1"/>
        <end position="47"/>
    </location>
</feature>
<dbReference type="Pfam" id="PF08388">
    <property type="entry name" value="GIIM"/>
    <property type="match status" value="1"/>
</dbReference>
<proteinExistence type="predicted"/>
<dbReference type="InterPro" id="IPR051083">
    <property type="entry name" value="GrpII_Intron_Splice-Mob/Def"/>
</dbReference>